<feature type="domain" description="EamA" evidence="7">
    <location>
        <begin position="153"/>
        <end position="286"/>
    </location>
</feature>
<feature type="transmembrane region" description="Helical" evidence="6">
    <location>
        <begin position="150"/>
        <end position="175"/>
    </location>
</feature>
<evidence type="ECO:0000313" key="8">
    <source>
        <dbReference type="EMBL" id="TXG91579.1"/>
    </source>
</evidence>
<dbReference type="RefSeq" id="WP_010838318.1">
    <property type="nucleotide sequence ID" value="NZ_QRCM01000001.1"/>
</dbReference>
<dbReference type="InterPro" id="IPR050638">
    <property type="entry name" value="AA-Vitamin_Transporters"/>
</dbReference>
<dbReference type="Proteomes" id="UP000471120">
    <property type="component" value="Unassembled WGS sequence"/>
</dbReference>
<dbReference type="InterPro" id="IPR000620">
    <property type="entry name" value="EamA_dom"/>
</dbReference>
<dbReference type="PANTHER" id="PTHR32322">
    <property type="entry name" value="INNER MEMBRANE TRANSPORTER"/>
    <property type="match status" value="1"/>
</dbReference>
<feature type="transmembrane region" description="Helical" evidence="6">
    <location>
        <begin position="270"/>
        <end position="291"/>
    </location>
</feature>
<organism evidence="8 9">
    <name type="scientific">Rhodococcus rhodnii</name>
    <dbReference type="NCBI Taxonomy" id="38312"/>
    <lineage>
        <taxon>Bacteria</taxon>
        <taxon>Bacillati</taxon>
        <taxon>Actinomycetota</taxon>
        <taxon>Actinomycetes</taxon>
        <taxon>Mycobacteriales</taxon>
        <taxon>Nocardiaceae</taxon>
        <taxon>Rhodococcus</taxon>
    </lineage>
</organism>
<feature type="domain" description="EamA" evidence="7">
    <location>
        <begin position="7"/>
        <end position="141"/>
    </location>
</feature>
<evidence type="ECO:0000256" key="2">
    <source>
        <dbReference type="ARBA" id="ARBA00007362"/>
    </source>
</evidence>
<gene>
    <name evidence="8" type="ORF">DW322_16935</name>
</gene>
<dbReference type="Pfam" id="PF00892">
    <property type="entry name" value="EamA"/>
    <property type="match status" value="2"/>
</dbReference>
<proteinExistence type="inferred from homology"/>
<evidence type="ECO:0000256" key="4">
    <source>
        <dbReference type="ARBA" id="ARBA00022989"/>
    </source>
</evidence>
<feature type="transmembrane region" description="Helical" evidence="6">
    <location>
        <begin position="69"/>
        <end position="87"/>
    </location>
</feature>
<dbReference type="AlphaFoldDB" id="A0A6P2CFQ8"/>
<dbReference type="EMBL" id="QRCM01000001">
    <property type="protein sequence ID" value="TXG91579.1"/>
    <property type="molecule type" value="Genomic_DNA"/>
</dbReference>
<feature type="transmembrane region" description="Helical" evidence="6">
    <location>
        <begin position="212"/>
        <end position="233"/>
    </location>
</feature>
<comment type="subcellular location">
    <subcellularLocation>
        <location evidence="1">Membrane</location>
        <topology evidence="1">Multi-pass membrane protein</topology>
    </subcellularLocation>
</comment>
<comment type="caution">
    <text evidence="8">The sequence shown here is derived from an EMBL/GenBank/DDBJ whole genome shotgun (WGS) entry which is preliminary data.</text>
</comment>
<evidence type="ECO:0000256" key="3">
    <source>
        <dbReference type="ARBA" id="ARBA00022692"/>
    </source>
</evidence>
<dbReference type="PANTHER" id="PTHR32322:SF2">
    <property type="entry name" value="EAMA DOMAIN-CONTAINING PROTEIN"/>
    <property type="match status" value="1"/>
</dbReference>
<dbReference type="SUPFAM" id="SSF103481">
    <property type="entry name" value="Multidrug resistance efflux transporter EmrE"/>
    <property type="match status" value="2"/>
</dbReference>
<feature type="transmembrane region" description="Helical" evidence="6">
    <location>
        <begin position="245"/>
        <end position="264"/>
    </location>
</feature>
<evidence type="ECO:0000256" key="5">
    <source>
        <dbReference type="ARBA" id="ARBA00023136"/>
    </source>
</evidence>
<evidence type="ECO:0000259" key="7">
    <source>
        <dbReference type="Pfam" id="PF00892"/>
    </source>
</evidence>
<evidence type="ECO:0000256" key="6">
    <source>
        <dbReference type="SAM" id="Phobius"/>
    </source>
</evidence>
<feature type="transmembrane region" description="Helical" evidence="6">
    <location>
        <begin position="37"/>
        <end position="57"/>
    </location>
</feature>
<name>A0A6P2CFQ8_9NOCA</name>
<feature type="transmembrane region" description="Helical" evidence="6">
    <location>
        <begin position="187"/>
        <end position="206"/>
    </location>
</feature>
<sequence length="311" mass="30783">MNAAAAVSAVVIAAVLFGTTGSAQALASRALDAPLDPVAVGAARVVLAGLLLCALVAARRGVAALRGDVPATLVGGVGVAVYQIGFLTGVHSAGIAAGTMIALGSGPAFTGVLQWIVHRHRPDRLWLIATAVAVSGMALIVSGGSSSGSAALLGVVAALAAGLGYAIYTVAGAVLIERGSRSDSAMAQMFGVGALLLVPVLLWTGVSTLASAVGVATIVYLALVPTVLAYLLFGYGLSHLPPATVATLTLTEPVVAAALGVFVIGETLTARAGVGMAVVLSALLLLAAGTLRRARIAQPETDSSSVPVRRR</sequence>
<accession>A0A6P2CFQ8</accession>
<keyword evidence="3 6" id="KW-0812">Transmembrane</keyword>
<evidence type="ECO:0000313" key="9">
    <source>
        <dbReference type="Proteomes" id="UP000471120"/>
    </source>
</evidence>
<feature type="transmembrane region" description="Helical" evidence="6">
    <location>
        <begin position="125"/>
        <end position="144"/>
    </location>
</feature>
<comment type="similarity">
    <text evidence="2">Belongs to the EamA transporter family.</text>
</comment>
<keyword evidence="5 6" id="KW-0472">Membrane</keyword>
<evidence type="ECO:0000256" key="1">
    <source>
        <dbReference type="ARBA" id="ARBA00004141"/>
    </source>
</evidence>
<reference evidence="8 9" key="1">
    <citation type="submission" date="2018-07" db="EMBL/GenBank/DDBJ databases">
        <title>Genome sequence of Rhodococcus rhodnii ATCC 35071 from Rhodnius prolixus.</title>
        <authorList>
            <person name="Patel V."/>
            <person name="Vogel K.J."/>
        </authorList>
    </citation>
    <scope>NUCLEOTIDE SEQUENCE [LARGE SCALE GENOMIC DNA]</scope>
    <source>
        <strain evidence="8 9">ATCC 35071</strain>
    </source>
</reference>
<dbReference type="InterPro" id="IPR037185">
    <property type="entry name" value="EmrE-like"/>
</dbReference>
<dbReference type="GO" id="GO:0016020">
    <property type="term" value="C:membrane"/>
    <property type="evidence" value="ECO:0007669"/>
    <property type="project" value="UniProtKB-SubCell"/>
</dbReference>
<protein>
    <submittedName>
        <fullName evidence="8">EamA family transporter</fullName>
    </submittedName>
</protein>
<feature type="transmembrane region" description="Helical" evidence="6">
    <location>
        <begin position="93"/>
        <end position="113"/>
    </location>
</feature>
<keyword evidence="4 6" id="KW-1133">Transmembrane helix</keyword>